<dbReference type="EMBL" id="BMIL01000001">
    <property type="protein sequence ID" value="GGC51306.1"/>
    <property type="molecule type" value="Genomic_DNA"/>
</dbReference>
<dbReference type="Proteomes" id="UP000651668">
    <property type="component" value="Unassembled WGS sequence"/>
</dbReference>
<name>A0A916TYE7_9SPHI</name>
<evidence type="ECO:0000313" key="2">
    <source>
        <dbReference type="Proteomes" id="UP000651668"/>
    </source>
</evidence>
<sequence>MNVTANDSSAYKMFPDYKMLYTTDFSPLVSNNKNITVVIPVLCYKRPRPDGIKHPNIHIDQFLNTSYALQSSLPYSNEKEDKEYFMYRVNRANNSQDGKAGVGFEQIILVTPIIIEILNIR</sequence>
<organism evidence="1 2">
    <name type="scientific">Pedobacter quisquiliarum</name>
    <dbReference type="NCBI Taxonomy" id="1834438"/>
    <lineage>
        <taxon>Bacteria</taxon>
        <taxon>Pseudomonadati</taxon>
        <taxon>Bacteroidota</taxon>
        <taxon>Sphingobacteriia</taxon>
        <taxon>Sphingobacteriales</taxon>
        <taxon>Sphingobacteriaceae</taxon>
        <taxon>Pedobacter</taxon>
    </lineage>
</organism>
<gene>
    <name evidence="1" type="ORF">GCM10011387_00870</name>
</gene>
<evidence type="ECO:0000313" key="1">
    <source>
        <dbReference type="EMBL" id="GGC51306.1"/>
    </source>
</evidence>
<proteinExistence type="predicted"/>
<accession>A0A916TYE7</accession>
<dbReference type="AlphaFoldDB" id="A0A916TYE7"/>
<protein>
    <submittedName>
        <fullName evidence="1">Uncharacterized protein</fullName>
    </submittedName>
</protein>
<keyword evidence="2" id="KW-1185">Reference proteome</keyword>
<dbReference type="RefSeq" id="WP_188624844.1">
    <property type="nucleotide sequence ID" value="NZ_BMIL01000001.1"/>
</dbReference>
<reference evidence="1" key="1">
    <citation type="journal article" date="2014" name="Int. J. Syst. Evol. Microbiol.">
        <title>Complete genome sequence of Corynebacterium casei LMG S-19264T (=DSM 44701T), isolated from a smear-ripened cheese.</title>
        <authorList>
            <consortium name="US DOE Joint Genome Institute (JGI-PGF)"/>
            <person name="Walter F."/>
            <person name="Albersmeier A."/>
            <person name="Kalinowski J."/>
            <person name="Ruckert C."/>
        </authorList>
    </citation>
    <scope>NUCLEOTIDE SEQUENCE</scope>
    <source>
        <strain evidence="1">CGMCC 1.15343</strain>
    </source>
</reference>
<comment type="caution">
    <text evidence="1">The sequence shown here is derived from an EMBL/GenBank/DDBJ whole genome shotgun (WGS) entry which is preliminary data.</text>
</comment>
<reference evidence="1" key="2">
    <citation type="submission" date="2020-09" db="EMBL/GenBank/DDBJ databases">
        <authorList>
            <person name="Sun Q."/>
            <person name="Zhou Y."/>
        </authorList>
    </citation>
    <scope>NUCLEOTIDE SEQUENCE</scope>
    <source>
        <strain evidence="1">CGMCC 1.15343</strain>
    </source>
</reference>